<dbReference type="InterPro" id="IPR050109">
    <property type="entry name" value="HTH-type_TetR-like_transc_reg"/>
</dbReference>
<evidence type="ECO:0000313" key="6">
    <source>
        <dbReference type="EMBL" id="KAA2250941.1"/>
    </source>
</evidence>
<dbReference type="Proteomes" id="UP000323454">
    <property type="component" value="Unassembled WGS sequence"/>
</dbReference>
<comment type="caution">
    <text evidence="6">The sequence shown here is derived from an EMBL/GenBank/DDBJ whole genome shotgun (WGS) entry which is preliminary data.</text>
</comment>
<accession>A0A5B2WGE5</accession>
<dbReference type="InterPro" id="IPR041479">
    <property type="entry name" value="TetR_CgmR_C"/>
</dbReference>
<dbReference type="Pfam" id="PF17937">
    <property type="entry name" value="TetR_C_28"/>
    <property type="match status" value="1"/>
</dbReference>
<evidence type="ECO:0000313" key="7">
    <source>
        <dbReference type="Proteomes" id="UP000323454"/>
    </source>
</evidence>
<proteinExistence type="predicted"/>
<keyword evidence="7" id="KW-1185">Reference proteome</keyword>
<dbReference type="InterPro" id="IPR001647">
    <property type="entry name" value="HTH_TetR"/>
</dbReference>
<dbReference type="PROSITE" id="PS50977">
    <property type="entry name" value="HTH_TETR_2"/>
    <property type="match status" value="1"/>
</dbReference>
<reference evidence="6 7" key="2">
    <citation type="submission" date="2019-09" db="EMBL/GenBank/DDBJ databases">
        <authorList>
            <person name="Jin C."/>
        </authorList>
    </citation>
    <scope>NUCLEOTIDE SEQUENCE [LARGE SCALE GENOMIC DNA]</scope>
    <source>
        <strain evidence="6 7">AN110305</strain>
    </source>
</reference>
<evidence type="ECO:0000256" key="1">
    <source>
        <dbReference type="ARBA" id="ARBA00023015"/>
    </source>
</evidence>
<dbReference type="EMBL" id="VUOB01000086">
    <property type="protein sequence ID" value="KAA2250941.1"/>
    <property type="molecule type" value="Genomic_DNA"/>
</dbReference>
<protein>
    <submittedName>
        <fullName evidence="6">TetR/AcrR family transcriptional regulator</fullName>
    </submittedName>
</protein>
<dbReference type="InterPro" id="IPR009057">
    <property type="entry name" value="Homeodomain-like_sf"/>
</dbReference>
<dbReference type="PANTHER" id="PTHR30055:SF234">
    <property type="entry name" value="HTH-TYPE TRANSCRIPTIONAL REGULATOR BETI"/>
    <property type="match status" value="1"/>
</dbReference>
<reference evidence="6 7" key="1">
    <citation type="submission" date="2019-09" db="EMBL/GenBank/DDBJ databases">
        <title>Goodfellowia gen. nov., a new genus of the Pseudonocardineae related to Actinoalloteichus, containing Goodfellowia coeruleoviolacea gen. nov., comb. nov. gen. nov., comb. nov.</title>
        <authorList>
            <person name="Labeda D."/>
        </authorList>
    </citation>
    <scope>NUCLEOTIDE SEQUENCE [LARGE SCALE GENOMIC DNA]</scope>
    <source>
        <strain evidence="6 7">AN110305</strain>
    </source>
</reference>
<dbReference type="GO" id="GO:0000976">
    <property type="term" value="F:transcription cis-regulatory region binding"/>
    <property type="evidence" value="ECO:0007669"/>
    <property type="project" value="TreeGrafter"/>
</dbReference>
<evidence type="ECO:0000256" key="2">
    <source>
        <dbReference type="ARBA" id="ARBA00023125"/>
    </source>
</evidence>
<feature type="DNA-binding region" description="H-T-H motif" evidence="4">
    <location>
        <begin position="22"/>
        <end position="41"/>
    </location>
</feature>
<name>A0A5B2WGE5_9PSEU</name>
<dbReference type="Gene3D" id="1.10.357.10">
    <property type="entry name" value="Tetracycline Repressor, domain 2"/>
    <property type="match status" value="1"/>
</dbReference>
<dbReference type="GO" id="GO:0003700">
    <property type="term" value="F:DNA-binding transcription factor activity"/>
    <property type="evidence" value="ECO:0007669"/>
    <property type="project" value="TreeGrafter"/>
</dbReference>
<dbReference type="InterPro" id="IPR036271">
    <property type="entry name" value="Tet_transcr_reg_TetR-rel_C_sf"/>
</dbReference>
<dbReference type="SUPFAM" id="SSF48498">
    <property type="entry name" value="Tetracyclin repressor-like, C-terminal domain"/>
    <property type="match status" value="1"/>
</dbReference>
<dbReference type="PRINTS" id="PR00455">
    <property type="entry name" value="HTHTETR"/>
</dbReference>
<dbReference type="AlphaFoldDB" id="A0A5B2WGE5"/>
<dbReference type="RefSeq" id="WP_149854816.1">
    <property type="nucleotide sequence ID" value="NZ_VUOB01000086.1"/>
</dbReference>
<evidence type="ECO:0000256" key="4">
    <source>
        <dbReference type="PROSITE-ProRule" id="PRU00335"/>
    </source>
</evidence>
<dbReference type="SUPFAM" id="SSF46689">
    <property type="entry name" value="Homeodomain-like"/>
    <property type="match status" value="1"/>
</dbReference>
<sequence>MRDRILDTTEELLVREGVNAIRLDAVAAKAGVSKGGLLHHFGTRQALIEGVVLRLVDAFEAYLPPRSSPPGAFTRAWLDATIPATDVPADGQGDRVAVALLAALSGGPEMLTLLRGHYLVWQDRLANDGLDPAAATLVRLAVDGWWLARVTDLAPPAGDLHVRIRASLDQLARTEND</sequence>
<keyword evidence="3" id="KW-0804">Transcription</keyword>
<organism evidence="6 7">
    <name type="scientific">Solihabitans fulvus</name>
    <dbReference type="NCBI Taxonomy" id="1892852"/>
    <lineage>
        <taxon>Bacteria</taxon>
        <taxon>Bacillati</taxon>
        <taxon>Actinomycetota</taxon>
        <taxon>Actinomycetes</taxon>
        <taxon>Pseudonocardiales</taxon>
        <taxon>Pseudonocardiaceae</taxon>
        <taxon>Solihabitans</taxon>
    </lineage>
</organism>
<evidence type="ECO:0000259" key="5">
    <source>
        <dbReference type="PROSITE" id="PS50977"/>
    </source>
</evidence>
<dbReference type="Pfam" id="PF00440">
    <property type="entry name" value="TetR_N"/>
    <property type="match status" value="1"/>
</dbReference>
<keyword evidence="1" id="KW-0805">Transcription regulation</keyword>
<feature type="domain" description="HTH tetR-type" evidence="5">
    <location>
        <begin position="1"/>
        <end position="59"/>
    </location>
</feature>
<evidence type="ECO:0000256" key="3">
    <source>
        <dbReference type="ARBA" id="ARBA00023163"/>
    </source>
</evidence>
<dbReference type="PANTHER" id="PTHR30055">
    <property type="entry name" value="HTH-TYPE TRANSCRIPTIONAL REGULATOR RUTR"/>
    <property type="match status" value="1"/>
</dbReference>
<gene>
    <name evidence="6" type="ORF">F0L68_38250</name>
</gene>
<keyword evidence="2 4" id="KW-0238">DNA-binding</keyword>
<dbReference type="OrthoDB" id="9806334at2"/>